<keyword evidence="9" id="KW-0325">Glycoprotein</keyword>
<sequence length="1246" mass="142119">MSDDYYVFGDESLLKGSPKGSVIRRTGSLVRPERSHLNDPSHPHHFYARKAKETQMKVNPSTTGVRPTTEPEPEKSPNEEVYTLKPKIAPKREDDPLSLWQFYCYLITFWAPGPLLELCGMPKKERQFAWREKVGLISVILYCGIFVAYLTFGFTNSVCSSDRSRLRNNEVTGEFLIIHGKAYNLGTSAHPAAAGIEENTNILYPPISAGGKIGSFLFQNVNGNCRGLIRPRENCTIPHEGDDVAWYFPCKVVDQDGTSTPDFSPNAYYSGWACHTTNMARDAYYNLEANADVFFTWEDIRNSTRNLVVYNDEVIDLDLLDWLQMDDLEIPGAFDDLRNANLKGYDISVILSNSHDKRLARCLTEIVKVGVIDSDTVGCIASEVILYISLVFILSIVAIKFIVSCYFHWCVARKQGAFPVDNKTLAKMANDIEDWSENINKQGPIKTVEPSLRNNFKKESSLNILSKGRSKFDFPKANLNPSTDEKMIKKLKSYGVTTMAIQSLLKEAAIEDSSFLLNTSKSPYLAYSTAFTDDLFSQHQINSLDPSTIHPKVIPQPAPDYIPFGYPLIHGICFVTCYSENEEGLRTTLDSLSTTTYSNSHKLLIVICDGLIKGTGNSKYTPEIALDMMEDFVVPPAQVQAHSYVAVAYGSKRHNMAKVYGGFYKYDENTVPLEKQQRVPMICIVKCGTSDEQDTAKAGNRGKRDSQVILMSFLQKVTFEERMTRLEYEILKNIWQVTGLMSDFYEFVLMVDADTKVFPDSLSHMVAEIVKDPKVMGLCGETKIANKRKSWVTAIQVFEYYISHHQAKAFESIFGSVTCLPGCFSVYRIKCPKGDDGFWVPILCNPDIVERYSDNVTNTLHKKNLLLLGEDRYLSSLMLKTFPKRKQIFVPKAACKTIVPDKFKVLLSQRRRWINSTVHNLMELVLINDLCGTFCFSMQFVIAIELIGTVVLPLAICLTIYVVLCAIVARPAPIITLELLAIILGLPGLLIVVTATRWSYLIWMGIYLIALPIWNFILPTYAFWKFDDFSWGDTRQVPGGDKGNHYDGEGDFDGSRIQMKTWREYERMDRIERINNKVENMTEVEEEDTKAIESCDVFPVLETDSEAPGSDLEGTGDNEFSSRHKLVIYHSPSVPPPVPYPELLATNHQAPKVWQQVEQRRYQKKEQQPEIIPKYEPQTQEDKLSQQQRHQEELQKRFQKHEKQRLQQRLQQEHLQKQFQLHQQQLQLHQQQFQLQQKEREEVKRQ</sequence>
<evidence type="ECO:0000256" key="8">
    <source>
        <dbReference type="ARBA" id="ARBA00023136"/>
    </source>
</evidence>
<dbReference type="eggNOG" id="KOG2571">
    <property type="taxonomic scope" value="Eukaryota"/>
</dbReference>
<keyword evidence="3" id="KW-1003">Cell membrane</keyword>
<dbReference type="Pfam" id="PF03142">
    <property type="entry name" value="Chitin_synth_2"/>
    <property type="match status" value="1"/>
</dbReference>
<evidence type="ECO:0000256" key="6">
    <source>
        <dbReference type="ARBA" id="ARBA00022692"/>
    </source>
</evidence>
<feature type="compositionally biased region" description="Basic and acidic residues" evidence="10">
    <location>
        <begin position="31"/>
        <end position="42"/>
    </location>
</feature>
<feature type="transmembrane region" description="Helical" evidence="11">
    <location>
        <begin position="134"/>
        <end position="154"/>
    </location>
</feature>
<evidence type="ECO:0000313" key="14">
    <source>
        <dbReference type="Proteomes" id="UP000006790"/>
    </source>
</evidence>
<feature type="transmembrane region" description="Helical" evidence="11">
    <location>
        <begin position="950"/>
        <end position="969"/>
    </location>
</feature>
<evidence type="ECO:0000256" key="9">
    <source>
        <dbReference type="ARBA" id="ARBA00023180"/>
    </source>
</evidence>
<proteinExistence type="predicted"/>
<dbReference type="PANTHER" id="PTHR22914">
    <property type="entry name" value="CHITIN SYNTHASE"/>
    <property type="match status" value="1"/>
</dbReference>
<evidence type="ECO:0000256" key="2">
    <source>
        <dbReference type="ARBA" id="ARBA00012543"/>
    </source>
</evidence>
<name>G8JQT5_ERECY</name>
<keyword evidence="5" id="KW-0808">Transferase</keyword>
<feature type="compositionally biased region" description="Polar residues" evidence="10">
    <location>
        <begin position="56"/>
        <end position="66"/>
    </location>
</feature>
<feature type="transmembrane region" description="Helical" evidence="11">
    <location>
        <begin position="384"/>
        <end position="407"/>
    </location>
</feature>
<feature type="region of interest" description="Disordered" evidence="10">
    <location>
        <begin position="1165"/>
        <end position="1208"/>
    </location>
</feature>
<evidence type="ECO:0000256" key="7">
    <source>
        <dbReference type="ARBA" id="ARBA00022989"/>
    </source>
</evidence>
<dbReference type="GO" id="GO:0004100">
    <property type="term" value="F:chitin synthase activity"/>
    <property type="evidence" value="ECO:0007669"/>
    <property type="project" value="UniProtKB-EC"/>
</dbReference>
<dbReference type="RefSeq" id="XP_003645886.1">
    <property type="nucleotide sequence ID" value="XM_003645838.1"/>
</dbReference>
<dbReference type="Pfam" id="PF22997">
    <property type="entry name" value="CHS4"/>
    <property type="match status" value="1"/>
</dbReference>
<dbReference type="CDD" id="cd04190">
    <property type="entry name" value="Chitin_synth_C"/>
    <property type="match status" value="1"/>
</dbReference>
<dbReference type="KEGG" id="erc:Ecym_3606"/>
<feature type="transmembrane region" description="Helical" evidence="11">
    <location>
        <begin position="100"/>
        <end position="122"/>
    </location>
</feature>
<comment type="subcellular location">
    <subcellularLocation>
        <location evidence="1">Cell membrane</location>
        <topology evidence="1">Multi-pass membrane protein</topology>
    </subcellularLocation>
</comment>
<dbReference type="STRING" id="931890.G8JQT5"/>
<dbReference type="HOGENOM" id="CLU_002572_1_0_1"/>
<dbReference type="PANTHER" id="PTHR22914:SF16">
    <property type="entry name" value="CHITIN SYNTHASE 3"/>
    <property type="match status" value="1"/>
</dbReference>
<evidence type="ECO:0000256" key="5">
    <source>
        <dbReference type="ARBA" id="ARBA00022679"/>
    </source>
</evidence>
<dbReference type="GO" id="GO:0006031">
    <property type="term" value="P:chitin biosynthetic process"/>
    <property type="evidence" value="ECO:0007669"/>
    <property type="project" value="TreeGrafter"/>
</dbReference>
<dbReference type="InterPro" id="IPR029044">
    <property type="entry name" value="Nucleotide-diphossugar_trans"/>
</dbReference>
<dbReference type="InterPro" id="IPR054295">
    <property type="entry name" value="CHS4-like_dom"/>
</dbReference>
<feature type="transmembrane region" description="Helical" evidence="11">
    <location>
        <begin position="976"/>
        <end position="995"/>
    </location>
</feature>
<evidence type="ECO:0000256" key="4">
    <source>
        <dbReference type="ARBA" id="ARBA00022676"/>
    </source>
</evidence>
<keyword evidence="7 11" id="KW-1133">Transmembrane helix</keyword>
<keyword evidence="8 11" id="KW-0472">Membrane</keyword>
<keyword evidence="14" id="KW-1185">Reference proteome</keyword>
<dbReference type="OrthoDB" id="370884at2759"/>
<dbReference type="InterPro" id="IPR004835">
    <property type="entry name" value="Chitin_synth"/>
</dbReference>
<evidence type="ECO:0000256" key="11">
    <source>
        <dbReference type="SAM" id="Phobius"/>
    </source>
</evidence>
<feature type="region of interest" description="Disordered" evidence="10">
    <location>
        <begin position="19"/>
        <end position="79"/>
    </location>
</feature>
<keyword evidence="4" id="KW-0328">Glycosyltransferase</keyword>
<dbReference type="GeneID" id="11472341"/>
<evidence type="ECO:0000256" key="3">
    <source>
        <dbReference type="ARBA" id="ARBA00022475"/>
    </source>
</evidence>
<evidence type="ECO:0000256" key="10">
    <source>
        <dbReference type="SAM" id="MobiDB-lite"/>
    </source>
</evidence>
<dbReference type="AlphaFoldDB" id="G8JQT5"/>
<feature type="compositionally biased region" description="Basic and acidic residues" evidence="10">
    <location>
        <begin position="1180"/>
        <end position="1196"/>
    </location>
</feature>
<organism evidence="13 14">
    <name type="scientific">Eremothecium cymbalariae (strain CBS 270.75 / DBVPG 7215 / KCTC 17166 / NRRL Y-17582)</name>
    <name type="common">Yeast</name>
    <dbReference type="NCBI Taxonomy" id="931890"/>
    <lineage>
        <taxon>Eukaryota</taxon>
        <taxon>Fungi</taxon>
        <taxon>Dikarya</taxon>
        <taxon>Ascomycota</taxon>
        <taxon>Saccharomycotina</taxon>
        <taxon>Saccharomycetes</taxon>
        <taxon>Saccharomycetales</taxon>
        <taxon>Saccharomycetaceae</taxon>
        <taxon>Eremothecium</taxon>
    </lineage>
</organism>
<dbReference type="SUPFAM" id="SSF53448">
    <property type="entry name" value="Nucleotide-diphospho-sugar transferases"/>
    <property type="match status" value="1"/>
</dbReference>
<dbReference type="GO" id="GO:0030428">
    <property type="term" value="C:cell septum"/>
    <property type="evidence" value="ECO:0007669"/>
    <property type="project" value="TreeGrafter"/>
</dbReference>
<keyword evidence="6 11" id="KW-0812">Transmembrane</keyword>
<dbReference type="FunCoup" id="G8JQT5">
    <property type="interactions" value="90"/>
</dbReference>
<evidence type="ECO:0000313" key="13">
    <source>
        <dbReference type="EMBL" id="AET39069.1"/>
    </source>
</evidence>
<evidence type="ECO:0000256" key="1">
    <source>
        <dbReference type="ARBA" id="ARBA00004651"/>
    </source>
</evidence>
<protein>
    <recommendedName>
        <fullName evidence="2">chitin synthase</fullName>
        <ecNumber evidence="2">2.4.1.16</ecNumber>
    </recommendedName>
</protein>
<dbReference type="EC" id="2.4.1.16" evidence="2"/>
<gene>
    <name evidence="13" type="ordered locus">Ecym_3606</name>
</gene>
<dbReference type="OMA" id="DIMGLCG"/>
<reference evidence="14" key="1">
    <citation type="journal article" date="2012" name="G3 (Bethesda)">
        <title>Pichia sorbitophila, an interspecies yeast hybrid reveals early steps of genome resolution following polyploidization.</title>
        <authorList>
            <person name="Leh Louis V."/>
            <person name="Despons L."/>
            <person name="Friedrich A."/>
            <person name="Martin T."/>
            <person name="Durrens P."/>
            <person name="Casaregola S."/>
            <person name="Neuveglise C."/>
            <person name="Fairhead C."/>
            <person name="Marck C."/>
            <person name="Cruz J.A."/>
            <person name="Straub M.L."/>
            <person name="Kugler V."/>
            <person name="Sacerdot C."/>
            <person name="Uzunov Z."/>
            <person name="Thierry A."/>
            <person name="Weiss S."/>
            <person name="Bleykasten C."/>
            <person name="De Montigny J."/>
            <person name="Jacques N."/>
            <person name="Jung P."/>
            <person name="Lemaire M."/>
            <person name="Mallet S."/>
            <person name="Morel G."/>
            <person name="Richard G.F."/>
            <person name="Sarkar A."/>
            <person name="Savel G."/>
            <person name="Schacherer J."/>
            <person name="Seret M.L."/>
            <person name="Talla E."/>
            <person name="Samson G."/>
            <person name="Jubin C."/>
            <person name="Poulain J."/>
            <person name="Vacherie B."/>
            <person name="Barbe V."/>
            <person name="Pelletier E."/>
            <person name="Sherman D.J."/>
            <person name="Westhof E."/>
            <person name="Weissenbach J."/>
            <person name="Baret P.V."/>
            <person name="Wincker P."/>
            <person name="Gaillardin C."/>
            <person name="Dujon B."/>
            <person name="Souciet J.L."/>
        </authorList>
    </citation>
    <scope>NUCLEOTIDE SEQUENCE [LARGE SCALE GENOMIC DNA]</scope>
    <source>
        <strain evidence="14">CBS 270.75 / DBVPG 7215 / KCTC 17166 / NRRL Y-17582</strain>
    </source>
</reference>
<accession>G8JQT5</accession>
<feature type="domain" description="Chitin synthase 4-like" evidence="12">
    <location>
        <begin position="293"/>
        <end position="371"/>
    </location>
</feature>
<dbReference type="Proteomes" id="UP000006790">
    <property type="component" value="Chromosome 3"/>
</dbReference>
<evidence type="ECO:0000259" key="12">
    <source>
        <dbReference type="Pfam" id="PF22997"/>
    </source>
</evidence>
<feature type="transmembrane region" description="Helical" evidence="11">
    <location>
        <begin position="1001"/>
        <end position="1024"/>
    </location>
</feature>
<dbReference type="EMBL" id="CP002499">
    <property type="protein sequence ID" value="AET39069.1"/>
    <property type="molecule type" value="Genomic_DNA"/>
</dbReference>
<dbReference type="InParanoid" id="G8JQT5"/>
<dbReference type="GO" id="GO:0005886">
    <property type="term" value="C:plasma membrane"/>
    <property type="evidence" value="ECO:0007669"/>
    <property type="project" value="UniProtKB-SubCell"/>
</dbReference>